<organism evidence="3 4">
    <name type="scientific">Leminorella richardii</name>
    <dbReference type="NCBI Taxonomy" id="158841"/>
    <lineage>
        <taxon>Bacteria</taxon>
        <taxon>Pseudomonadati</taxon>
        <taxon>Pseudomonadota</taxon>
        <taxon>Gammaproteobacteria</taxon>
        <taxon>Enterobacterales</taxon>
        <taxon>Budviciaceae</taxon>
        <taxon>Leminorella</taxon>
    </lineage>
</organism>
<reference evidence="3 4" key="1">
    <citation type="submission" date="2018-06" db="EMBL/GenBank/DDBJ databases">
        <authorList>
            <consortium name="Pathogen Informatics"/>
            <person name="Doyle S."/>
        </authorList>
    </citation>
    <scope>NUCLEOTIDE SEQUENCE [LARGE SCALE GENOMIC DNA]</scope>
    <source>
        <strain evidence="3 4">NCTC12151</strain>
    </source>
</reference>
<dbReference type="EC" id="6.1.1.13" evidence="3"/>
<sequence>MDNQNTASPRLALRLSDVLSASRPYDTPIAWRSVETLTLSNLRLYVKTLYRQLRFLPGDRWAVCFEDSYLFTAALLALIYSGKTPVIPGHLRQKQLQEQHQQGDFDGLLTDLPLQIGAPTLWLSPSSRQSETANAVLPPWPQDAYVILFTSGSTGQPKAIRKSIALLEEESELLARRWGKTLSGTRIAATVTHQHLYGLTFRILLPLCLGLPFNARLTEYHEQLHPLCSRPLTLIASPAYLKRLDPTLPTLSCALIFSAGGPLAFEEAQLVNRCLSTLPHEIYGTSETGVIATRSQRQTTSSWSPLEGVIVRQQEDGTISVDSPLFSDDAGETIHDLIELHPDGFHLLGRKDRIVKIEEKRLSLTDVEQRLISLDSVLDAAVLPLTQDRRVVLAAAIVLTESGEQRKQQIGDSALINELRQSIREWLEPVAIPRRWRIISAIPINSQSKRAYGELQELFL</sequence>
<dbReference type="InterPro" id="IPR045851">
    <property type="entry name" value="AMP-bd_C_sf"/>
</dbReference>
<dbReference type="PANTHER" id="PTHR45398:SF1">
    <property type="entry name" value="ENZYME, PUTATIVE (JCVI)-RELATED"/>
    <property type="match status" value="1"/>
</dbReference>
<dbReference type="InterPro" id="IPR025110">
    <property type="entry name" value="AMP-bd_C"/>
</dbReference>
<evidence type="ECO:0000313" key="4">
    <source>
        <dbReference type="Proteomes" id="UP000249005"/>
    </source>
</evidence>
<dbReference type="InterPro" id="IPR042099">
    <property type="entry name" value="ANL_N_sf"/>
</dbReference>
<name>A0A2X4V008_9GAMM</name>
<dbReference type="EMBL" id="LS483470">
    <property type="protein sequence ID" value="SQI44453.1"/>
    <property type="molecule type" value="Genomic_DNA"/>
</dbReference>
<protein>
    <submittedName>
        <fullName evidence="3">D-alanine--poly(Phosphoribitol) ligase subunit 1</fullName>
        <ecNumber evidence="3">6.1.1.13</ecNumber>
    </submittedName>
</protein>
<dbReference type="Proteomes" id="UP000249005">
    <property type="component" value="Chromosome 1"/>
</dbReference>
<dbReference type="Pfam" id="PF00501">
    <property type="entry name" value="AMP-binding"/>
    <property type="match status" value="1"/>
</dbReference>
<keyword evidence="3" id="KW-0436">Ligase</keyword>
<dbReference type="AlphaFoldDB" id="A0A2X4V008"/>
<evidence type="ECO:0000313" key="3">
    <source>
        <dbReference type="EMBL" id="SQI44453.1"/>
    </source>
</evidence>
<dbReference type="KEGG" id="lri:NCTC12151_03689"/>
<dbReference type="InterPro" id="IPR020845">
    <property type="entry name" value="AMP-binding_CS"/>
</dbReference>
<proteinExistence type="predicted"/>
<keyword evidence="4" id="KW-1185">Reference proteome</keyword>
<dbReference type="Gene3D" id="3.40.50.12780">
    <property type="entry name" value="N-terminal domain of ligase-like"/>
    <property type="match status" value="1"/>
</dbReference>
<dbReference type="Gene3D" id="3.30.300.30">
    <property type="match status" value="1"/>
</dbReference>
<dbReference type="PANTHER" id="PTHR45398">
    <property type="match status" value="1"/>
</dbReference>
<evidence type="ECO:0000259" key="1">
    <source>
        <dbReference type="Pfam" id="PF00501"/>
    </source>
</evidence>
<dbReference type="OrthoDB" id="9787658at2"/>
<dbReference type="PROSITE" id="PS00455">
    <property type="entry name" value="AMP_BINDING"/>
    <property type="match status" value="1"/>
</dbReference>
<dbReference type="InterPro" id="IPR000873">
    <property type="entry name" value="AMP-dep_synth/lig_dom"/>
</dbReference>
<evidence type="ECO:0000259" key="2">
    <source>
        <dbReference type="Pfam" id="PF13193"/>
    </source>
</evidence>
<dbReference type="RefSeq" id="WP_111741917.1">
    <property type="nucleotide sequence ID" value="NZ_LR698987.1"/>
</dbReference>
<accession>A0A2X4V008</accession>
<dbReference type="Pfam" id="PF13193">
    <property type="entry name" value="AMP-binding_C"/>
    <property type="match status" value="1"/>
</dbReference>
<dbReference type="GO" id="GO:0016874">
    <property type="term" value="F:ligase activity"/>
    <property type="evidence" value="ECO:0007669"/>
    <property type="project" value="UniProtKB-KW"/>
</dbReference>
<gene>
    <name evidence="3" type="primary">dltA</name>
    <name evidence="3" type="ORF">NCTC12151_03689</name>
</gene>
<feature type="domain" description="AMP-dependent synthetase/ligase" evidence="1">
    <location>
        <begin position="46"/>
        <end position="297"/>
    </location>
</feature>
<feature type="domain" description="AMP-binding enzyme C-terminal" evidence="2">
    <location>
        <begin position="367"/>
        <end position="448"/>
    </location>
</feature>
<dbReference type="SUPFAM" id="SSF56801">
    <property type="entry name" value="Acetyl-CoA synthetase-like"/>
    <property type="match status" value="1"/>
</dbReference>